<feature type="domain" description="GTA TIM-barrel-like" evidence="2">
    <location>
        <begin position="444"/>
        <end position="741"/>
    </location>
</feature>
<evidence type="ECO:0000259" key="2">
    <source>
        <dbReference type="Pfam" id="PF13547"/>
    </source>
</evidence>
<dbReference type="Pfam" id="PF23666">
    <property type="entry name" value="Rcc01698_C"/>
    <property type="match status" value="1"/>
</dbReference>
<feature type="region of interest" description="Disordered" evidence="1">
    <location>
        <begin position="665"/>
        <end position="685"/>
    </location>
</feature>
<dbReference type="RefSeq" id="WP_113824399.1">
    <property type="nucleotide sequence ID" value="NZ_QOCE01000038.1"/>
</dbReference>
<evidence type="ECO:0000313" key="5">
    <source>
        <dbReference type="EMBL" id="RBW52681.1"/>
    </source>
</evidence>
<comment type="caution">
    <text evidence="5">The sequence shown here is derived from an EMBL/GenBank/DDBJ whole genome shotgun (WGS) entry which is preliminary data.</text>
</comment>
<dbReference type="CDD" id="cd19607">
    <property type="entry name" value="GTA_TIM-barrel-like"/>
    <property type="match status" value="1"/>
</dbReference>
<dbReference type="SUPFAM" id="SSF51445">
    <property type="entry name" value="(Trans)glycosidases"/>
    <property type="match status" value="1"/>
</dbReference>
<dbReference type="OrthoDB" id="8445115at2"/>
<dbReference type="InterPro" id="IPR025195">
    <property type="entry name" value="GTA_TIM_dom"/>
</dbReference>
<reference evidence="5 6" key="1">
    <citation type="submission" date="2018-07" db="EMBL/GenBank/DDBJ databases">
        <title>Modular assembly of carbohydrate-degrading microbial communities in the ocean.</title>
        <authorList>
            <person name="Enke T.N."/>
            <person name="Datta M.S."/>
            <person name="Schwartzman J.A."/>
            <person name="Cermak N."/>
            <person name="Schmitz D.A."/>
            <person name="Barrere J."/>
            <person name="Cordero O.X."/>
        </authorList>
    </citation>
    <scope>NUCLEOTIDE SEQUENCE [LARGE SCALE GENOMIC DNA]</scope>
    <source>
        <strain evidence="5 6">C3M10</strain>
    </source>
</reference>
<dbReference type="InterPro" id="IPR056490">
    <property type="entry name" value="Rcc01698_C"/>
</dbReference>
<evidence type="ECO:0000313" key="6">
    <source>
        <dbReference type="Proteomes" id="UP000252706"/>
    </source>
</evidence>
<sequence length="1309" mass="142528">MATILLSAAGAAIGGTIGGTAAGLSSVVLGRAAGATVGRVLDQRLMGSGGAPVETGKVDRFRLTQAGEGAAVAKVYGRMRVGGQIIWASKFTETTATSGGGGKGSSPKPQTTQYSYSVSLAVAVCEGEVTSIGRVWADGEEVSLEDLNLRVYLGSQDQLPDPVMQAVEGAGLVPAYRGTAYVVAEDLPLGQFGNRIPQLSFEVVRAEQPDMPDYENRLGDIVRGVAMMPGTGEYTLATSQVNYTKGLGSSWAANAHSPSGKTDFVTSVDTLAQELPNCDAVSLVVSWFGDDLRCGECEIQPKVERKEVDGSNMPWTVSGLTRSSAEEIARENDRPIYGGTPADAAVIEAIKHLNGEAKNVMFYPFVLMDQQLNNDLPDPWSEADTQPHLPWRGRITLNTAPGRDGSPDKTPLADIEVSNFFGTASASDFVISEGNVSYVGPEEWSMRRFILHYAALCAAAGGVSSFCIGSEMRGLTQIRGQEGFPAVQELRSLAADVRALVGPTTKIGYAADWSEYFGYAPSFEANSRYFHLDPLWADPNIDFVGIDNYMPLSDWREGDAHLDAQGGASSIYELDYLENNVAGGEGFDWYYHSKEAAEAQIRTPITDAQHNETWLWRYKDIQGWWSHEHHERIDGVRQAAATDWVPQSKPVWFTELGCAAVDKGTNQPNKFLDPKSSESSLPKYSNGARDDLIQGQYLKAVVGYWGKSENNPTSTEYDGRMIDLANSYVWSWDARPYPVFPNNRDQWSDGSNHARGHWLTGRSGNRTLASVVTEICYASGLKDIDVSELWGTVSGYTVDQVSDARSALQPLMLRYGFDAIERDGVLAFKLRSGTRPIALNPDSFAESSEISGQVEYSREAEAEMSGRVRLRFVQAGADHEVVAEEAVLPNEATHAIATNEIPLAMTRSEGRQTVERWLTEARVSRETARFALPPSRTDIGAGDIVNLPAANGSETATFRVDRVEQSEIRTVEAVRIEENVYRNAQAEDDIPSSKAFVPPLPVFPVFLDLPLLTGDEIPHAPHIAISADPWPGSVAVYSSTSDDNYSLDEIIASRSTIGLTESPLAKAVPSLWDRGEGLQVKLSSGSLESRSKEAILNGANIAAIGDGTSGNWEVFQFEKAELVDADTYLLSGRLRGQLGSDGLMPDVWPAGSTFVLLDRQPVQLGLAASDRRKAKHYRIGPAKRGYDDPSYLHRIEAFDGNGLRPYAPVHINEIRLDGTRSFSWIRRTRIDGDDWDGIEVPLGEESEAYLVRVKKDGAIIRENSVESPMWTYDAAMQAADNVVFPAEIEVAQISARFGPGLWAQSIMIE</sequence>
<dbReference type="InterPro" id="IPR017853">
    <property type="entry name" value="GH"/>
</dbReference>
<evidence type="ECO:0000256" key="1">
    <source>
        <dbReference type="SAM" id="MobiDB-lite"/>
    </source>
</evidence>
<dbReference type="Pfam" id="PF13550">
    <property type="entry name" value="Phage-tail_3"/>
    <property type="match status" value="1"/>
</dbReference>
<evidence type="ECO:0000259" key="4">
    <source>
        <dbReference type="Pfam" id="PF23666"/>
    </source>
</evidence>
<organism evidence="5 6">
    <name type="scientific">Phaeobacter gallaeciensis</name>
    <dbReference type="NCBI Taxonomy" id="60890"/>
    <lineage>
        <taxon>Bacteria</taxon>
        <taxon>Pseudomonadati</taxon>
        <taxon>Pseudomonadota</taxon>
        <taxon>Alphaproteobacteria</taxon>
        <taxon>Rhodobacterales</taxon>
        <taxon>Roseobacteraceae</taxon>
        <taxon>Phaeobacter</taxon>
    </lineage>
</organism>
<dbReference type="InterPro" id="IPR032876">
    <property type="entry name" value="J_dom"/>
</dbReference>
<dbReference type="Pfam" id="PF13547">
    <property type="entry name" value="GTA_TIM"/>
    <property type="match status" value="1"/>
</dbReference>
<dbReference type="EMBL" id="QOCE01000038">
    <property type="protein sequence ID" value="RBW52681.1"/>
    <property type="molecule type" value="Genomic_DNA"/>
</dbReference>
<dbReference type="Gene3D" id="3.20.20.80">
    <property type="entry name" value="Glycosidases"/>
    <property type="match status" value="1"/>
</dbReference>
<feature type="domain" description="Rcc01698-like C-terminal" evidence="4">
    <location>
        <begin position="1055"/>
        <end position="1155"/>
    </location>
</feature>
<gene>
    <name evidence="5" type="ORF">DS909_15630</name>
</gene>
<name>A0A366WV78_9RHOB</name>
<evidence type="ECO:0000259" key="3">
    <source>
        <dbReference type="Pfam" id="PF13550"/>
    </source>
</evidence>
<dbReference type="Proteomes" id="UP000252706">
    <property type="component" value="Unassembled WGS sequence"/>
</dbReference>
<feature type="domain" description="Tip attachment protein J" evidence="3">
    <location>
        <begin position="799"/>
        <end position="964"/>
    </location>
</feature>
<protein>
    <submittedName>
        <fullName evidence="5">Host specificity protein</fullName>
    </submittedName>
</protein>
<accession>A0A366WV78</accession>
<proteinExistence type="predicted"/>